<dbReference type="Gene3D" id="3.40.50.300">
    <property type="entry name" value="P-loop containing nucleotide triphosphate hydrolases"/>
    <property type="match status" value="1"/>
</dbReference>
<keyword evidence="10" id="KW-0067">ATP-binding</keyword>
<gene>
    <name evidence="16" type="primary">LOC113725667</name>
</gene>
<accession>A0A6P6VQG6</accession>
<keyword evidence="15" id="KW-1185">Reference proteome</keyword>
<dbReference type="InterPro" id="IPR032675">
    <property type="entry name" value="LRR_dom_sf"/>
</dbReference>
<evidence type="ECO:0000256" key="1">
    <source>
        <dbReference type="ARBA" id="ARBA00002074"/>
    </source>
</evidence>
<evidence type="ECO:0000256" key="5">
    <source>
        <dbReference type="ARBA" id="ARBA00022614"/>
    </source>
</evidence>
<dbReference type="Pfam" id="PF23559">
    <property type="entry name" value="WHD_DRP"/>
    <property type="match status" value="1"/>
</dbReference>
<dbReference type="GO" id="GO:0005524">
    <property type="term" value="F:ATP binding"/>
    <property type="evidence" value="ECO:0007669"/>
    <property type="project" value="UniProtKB-KW"/>
</dbReference>
<dbReference type="RefSeq" id="XP_027104765.2">
    <property type="nucleotide sequence ID" value="XM_027248964.2"/>
</dbReference>
<feature type="compositionally biased region" description="Basic and acidic residues" evidence="11">
    <location>
        <begin position="14"/>
        <end position="29"/>
    </location>
</feature>
<dbReference type="GO" id="GO:0005737">
    <property type="term" value="C:cytoplasm"/>
    <property type="evidence" value="ECO:0007669"/>
    <property type="project" value="UniProtKB-SubCell"/>
</dbReference>
<dbReference type="InterPro" id="IPR036388">
    <property type="entry name" value="WH-like_DNA-bd_sf"/>
</dbReference>
<dbReference type="GeneID" id="113725667"/>
<evidence type="ECO:0000259" key="14">
    <source>
        <dbReference type="Pfam" id="PF23559"/>
    </source>
</evidence>
<comment type="similarity">
    <text evidence="3">Belongs to the disease resistance NB-LRR family.</text>
</comment>
<organism evidence="15 16">
    <name type="scientific">Coffea arabica</name>
    <name type="common">Arabian coffee</name>
    <dbReference type="NCBI Taxonomy" id="13443"/>
    <lineage>
        <taxon>Eukaryota</taxon>
        <taxon>Viridiplantae</taxon>
        <taxon>Streptophyta</taxon>
        <taxon>Embryophyta</taxon>
        <taxon>Tracheophyta</taxon>
        <taxon>Spermatophyta</taxon>
        <taxon>Magnoliopsida</taxon>
        <taxon>eudicotyledons</taxon>
        <taxon>Gunneridae</taxon>
        <taxon>Pentapetalae</taxon>
        <taxon>asterids</taxon>
        <taxon>lamiids</taxon>
        <taxon>Gentianales</taxon>
        <taxon>Rubiaceae</taxon>
        <taxon>Ixoroideae</taxon>
        <taxon>Gardenieae complex</taxon>
        <taxon>Bertiereae - Coffeeae clade</taxon>
        <taxon>Coffeeae</taxon>
        <taxon>Coffea</taxon>
    </lineage>
</organism>
<dbReference type="SUPFAM" id="SSF52058">
    <property type="entry name" value="L domain-like"/>
    <property type="match status" value="1"/>
</dbReference>
<dbReference type="PANTHER" id="PTHR23155">
    <property type="entry name" value="DISEASE RESISTANCE PROTEIN RP"/>
    <property type="match status" value="1"/>
</dbReference>
<dbReference type="Proteomes" id="UP001652660">
    <property type="component" value="Chromosome 1c"/>
</dbReference>
<evidence type="ECO:0000256" key="7">
    <source>
        <dbReference type="ARBA" id="ARBA00022737"/>
    </source>
</evidence>
<keyword evidence="9" id="KW-0611">Plant defense</keyword>
<evidence type="ECO:0000313" key="15">
    <source>
        <dbReference type="Proteomes" id="UP001652660"/>
    </source>
</evidence>
<keyword evidence="8" id="KW-0547">Nucleotide-binding</keyword>
<evidence type="ECO:0000256" key="11">
    <source>
        <dbReference type="SAM" id="MobiDB-lite"/>
    </source>
</evidence>
<evidence type="ECO:0000256" key="4">
    <source>
        <dbReference type="ARBA" id="ARBA00022490"/>
    </source>
</evidence>
<name>A0A6P6VQG6_COFAR</name>
<feature type="region of interest" description="Disordered" evidence="11">
    <location>
        <begin position="1"/>
        <end position="29"/>
    </location>
</feature>
<proteinExistence type="inferred from homology"/>
<evidence type="ECO:0000259" key="13">
    <source>
        <dbReference type="Pfam" id="PF12061"/>
    </source>
</evidence>
<dbReference type="InterPro" id="IPR044974">
    <property type="entry name" value="Disease_R_plants"/>
</dbReference>
<dbReference type="InterPro" id="IPR027417">
    <property type="entry name" value="P-loop_NTPase"/>
</dbReference>
<dbReference type="GO" id="GO:0009626">
    <property type="term" value="P:plant-type hypersensitive response"/>
    <property type="evidence" value="ECO:0007669"/>
    <property type="project" value="UniProtKB-KW"/>
</dbReference>
<dbReference type="Pfam" id="PF00931">
    <property type="entry name" value="NB-ARC"/>
    <property type="match status" value="1"/>
</dbReference>
<dbReference type="OrthoDB" id="693287at2759"/>
<dbReference type="InterPro" id="IPR042197">
    <property type="entry name" value="Apaf_helical"/>
</dbReference>
<evidence type="ECO:0000256" key="8">
    <source>
        <dbReference type="ARBA" id="ARBA00022741"/>
    </source>
</evidence>
<dbReference type="Gene3D" id="1.10.8.430">
    <property type="entry name" value="Helical domain of apoptotic protease-activating factors"/>
    <property type="match status" value="1"/>
</dbReference>
<protein>
    <submittedName>
        <fullName evidence="16">Late blight resistance protein R1-A-like</fullName>
    </submittedName>
</protein>
<dbReference type="PRINTS" id="PR00364">
    <property type="entry name" value="DISEASERSIST"/>
</dbReference>
<sequence>MKRITSYFRHQKKSDKGMREKPENNDRGEQMDWMTCTDAILDKLKFRVLQVDCRKDDHGLNKLMVELRLVKTFLLCARKLGYSCSSVEDSVHENGQQFYSLLVRLENDGLLTRDLAGPASTFREILKKFSQQISEVYVELLDFLLRSGAPPDDELMIFLDSLQDSLVDILWWGRACDSALEQLLNPLHKKFVFLRDFVVFVRSQGKPERKLMEHYGVVALSAARLCCICWFSRDDDKVFDKMHSEISDTIEKMNPVNDRTRLAYIEVLKSATSSLNLFTKTKASILWNFLHSLGGNLTELILNPAAWFTVSLKHQMRILYEGLRFLRIILKKQSHAYDGLHNWITLRHLGGIVCDAGVVIFSLYQNQIQEALAEALDVKMSSLLKEIMRYKEKAEHEFPVPLRFNFTTTNEVGLVDLILEKVKELASCKVDPIYFAKERVDLLRSLPHSYMVHEGDICQDDRGFNKLKVELRLVKTFLLCPMELTHSQYSLKFSVFEKTHQFYSLILGLEDDGLPPGDLVRAASDFRETLKDFRQQINDLYVEMSDSLLQSVSLSRIQRNLRGFVPGDVCWYESGRKSYPSILDRLLESSSTSGDEFMEFFQSLLENLADILVWGESYDSKLEKLFEPLHEKLLFLRNFILFARLQSKHECELMQHCGVLALSAAHLCYVCWFFRDDNQVFDGMQVEVLESVEKIKPVDQQVRLAYIHVLESESSSLSLSTKTDMFIMGDFVDSLLGNLWELLLNCPTNFMVSLKHQMRMLYEGLQYLRNILKTQQEMNDGLPGRFKDHIGAVVNDAGVVIFSLYQNNIQEALAEEIDVKLFCLLERIRVIQAEVKENHPVGVRFNFTTTTVLGIIDLLLEKLKELARCKVDPVYSFAKDRADFLRSYLKKTMDHPTGHLEVYSRSGESVMEQHNKGKKLQPQRAQEDLLFLRLFLENNLEQYVQNKQLQLQTMQDDLLFLRSFLAKNGVQCNHHEELQTLRSRVMEMAYKADFVIDSLRVGDISFYALLLFDNVTSEIQLLKAKTLVVDGNENVIKAQTPTKHLRNASSQEMSMLSGTCLQVSSQASISTMNKAVVDLKDQEQAIIDQLIGGSMQLDVISIVGMPGLGKTFLAQKVYHHPSVTSHFHILAWCCISQTYCKKDLLLGMLSCIDPKAQYSEMNEDDLAHKLCNHLRKQKYLIVLDDIWDIEAWNALKISFPDDTNGSRILLTSRHHGIIGKPHYLRPLDEEESWELLQKRLLTREEGYPPELNVLARQIAKHCNGLPLSIVIISGILLTLDQVGWEEVAERLNSNKKIGATEQCKSILELSYIHLPEHLKPCLIYFAAFSEDQEISVQRLIFLWIAEGFVKKSESENLEKIAEGYIMALINRSLVMVGQQRSIGGVKTCRIHDLLHVFCLRKAKDQNFLQFMRGYDVLHKVEEPYNLCRLSIYSQPKHFVKSRIFCPRMRSLLYSSRGGGSHEVLDHLSFIFHLKLLRVLDLGQISLGSAFPTELSLLVELRYLAVLGWFKDNIPSSLEKLSKLETLFVTTYYSDVGLLLFLDTLMKMQKLRHLHVCGALIDLRLANDNIEYSSILYSLDTFSTVKLYVGQSMEKVMGKFPNIRELKCCLQQSEESSDDSNMIVAMDSLSQLESLKLVLGKVASHLIEFHLPLNIKKLTVEDFSFRTIATIAKLPNLQVLKLLRQADGANEWDMEGMDEEEFFPELKFLKLEDLSMVTWRGSGLHFPSLEKLVLEGCKELEELPSCLWETLTLQLIAVHRCLYSAGDVVRDIQKQQIDYGNKYLKILISEEIEDTLSWSDGDYEG</sequence>
<keyword evidence="4" id="KW-0963">Cytoplasm</keyword>
<reference evidence="16" key="2">
    <citation type="submission" date="2025-08" db="UniProtKB">
        <authorList>
            <consortium name="RefSeq"/>
        </authorList>
    </citation>
    <scope>IDENTIFICATION</scope>
    <source>
        <tissue evidence="16">Leaves</tissue>
    </source>
</reference>
<keyword evidence="5" id="KW-0433">Leucine-rich repeat</keyword>
<keyword evidence="6" id="KW-0381">Hypersensitive response</keyword>
<evidence type="ECO:0000256" key="9">
    <source>
        <dbReference type="ARBA" id="ARBA00022821"/>
    </source>
</evidence>
<feature type="domain" description="Late blight resistance protein R1A-like N-terminal" evidence="13">
    <location>
        <begin position="578"/>
        <end position="834"/>
    </location>
</feature>
<evidence type="ECO:0000256" key="3">
    <source>
        <dbReference type="ARBA" id="ARBA00008894"/>
    </source>
</evidence>
<dbReference type="SUPFAM" id="SSF52540">
    <property type="entry name" value="P-loop containing nucleoside triphosphate hydrolases"/>
    <property type="match status" value="1"/>
</dbReference>
<feature type="domain" description="NB-ARC" evidence="12">
    <location>
        <begin position="1082"/>
        <end position="1241"/>
    </location>
</feature>
<dbReference type="InterPro" id="IPR058922">
    <property type="entry name" value="WHD_DRP"/>
</dbReference>
<dbReference type="PANTHER" id="PTHR23155:SF1152">
    <property type="entry name" value="AAA+ ATPASE DOMAIN-CONTAINING PROTEIN"/>
    <property type="match status" value="1"/>
</dbReference>
<evidence type="ECO:0000259" key="12">
    <source>
        <dbReference type="Pfam" id="PF00931"/>
    </source>
</evidence>
<evidence type="ECO:0000313" key="16">
    <source>
        <dbReference type="RefSeq" id="XP_027104765.2"/>
    </source>
</evidence>
<dbReference type="AlphaFoldDB" id="A0A6P6VQG6"/>
<dbReference type="Pfam" id="PF12061">
    <property type="entry name" value="NB-LRR"/>
    <property type="match status" value="2"/>
</dbReference>
<dbReference type="GO" id="GO:0051607">
    <property type="term" value="P:defense response to virus"/>
    <property type="evidence" value="ECO:0007669"/>
    <property type="project" value="UniProtKB-ARBA"/>
</dbReference>
<dbReference type="InterPro" id="IPR002182">
    <property type="entry name" value="NB-ARC"/>
</dbReference>
<feature type="domain" description="Disease resistance protein winged helix" evidence="14">
    <location>
        <begin position="1328"/>
        <end position="1395"/>
    </location>
</feature>
<keyword evidence="7" id="KW-0677">Repeat</keyword>
<reference evidence="15" key="1">
    <citation type="journal article" date="2025" name="Foods">
        <title>Unveiling the Microbial Signatures of Arabica Coffee Cherries: Insights into Ripeness Specific Diversity, Functional Traits, and Implications for Quality and Safety.</title>
        <authorList>
            <consortium name="RefSeq"/>
            <person name="Tenea G.N."/>
            <person name="Cifuentes V."/>
            <person name="Reyes P."/>
            <person name="Cevallos-Vallejos M."/>
        </authorList>
    </citation>
    <scope>NUCLEOTIDE SEQUENCE [LARGE SCALE GENOMIC DNA]</scope>
</reference>
<evidence type="ECO:0000256" key="6">
    <source>
        <dbReference type="ARBA" id="ARBA00022667"/>
    </source>
</evidence>
<feature type="compositionally biased region" description="Basic residues" evidence="11">
    <location>
        <begin position="1"/>
        <end position="13"/>
    </location>
</feature>
<dbReference type="Gene3D" id="3.80.10.10">
    <property type="entry name" value="Ribonuclease Inhibitor"/>
    <property type="match status" value="1"/>
</dbReference>
<comment type="function">
    <text evidence="1">Confers resistance to late blight (Phytophthora infestans) races carrying the avirulence gene Avr1. Resistance proteins guard the plant against pathogens that contain an appropriate avirulence protein via an indirect interaction with this avirulence protein. That triggers a defense system including the hypersensitive response, which restricts the pathogen growth.</text>
</comment>
<dbReference type="Gene3D" id="1.10.10.10">
    <property type="entry name" value="Winged helix-like DNA-binding domain superfamily/Winged helix DNA-binding domain"/>
    <property type="match status" value="1"/>
</dbReference>
<evidence type="ECO:0000256" key="2">
    <source>
        <dbReference type="ARBA" id="ARBA00004496"/>
    </source>
</evidence>
<comment type="subcellular location">
    <subcellularLocation>
        <location evidence="2">Cytoplasm</location>
    </subcellularLocation>
</comment>
<dbReference type="InterPro" id="IPR021929">
    <property type="entry name" value="R1A-like_N"/>
</dbReference>
<evidence type="ECO:0000256" key="10">
    <source>
        <dbReference type="ARBA" id="ARBA00022840"/>
    </source>
</evidence>
<dbReference type="GO" id="GO:0043531">
    <property type="term" value="F:ADP binding"/>
    <property type="evidence" value="ECO:0007669"/>
    <property type="project" value="InterPro"/>
</dbReference>
<feature type="domain" description="Late blight resistance protein R1A-like N-terminal" evidence="13">
    <location>
        <begin position="181"/>
        <end position="387"/>
    </location>
</feature>